<dbReference type="EMBL" id="HBHI01016225">
    <property type="protein sequence ID" value="CAD9676119.1"/>
    <property type="molecule type" value="Transcribed_RNA"/>
</dbReference>
<dbReference type="AlphaFoldDB" id="A0A7S2RNB5"/>
<reference evidence="1" key="1">
    <citation type="submission" date="2021-01" db="EMBL/GenBank/DDBJ databases">
        <authorList>
            <person name="Corre E."/>
            <person name="Pelletier E."/>
            <person name="Niang G."/>
            <person name="Scheremetjew M."/>
            <person name="Finn R."/>
            <person name="Kale V."/>
            <person name="Holt S."/>
            <person name="Cochrane G."/>
            <person name="Meng A."/>
            <person name="Brown T."/>
            <person name="Cohen L."/>
        </authorList>
    </citation>
    <scope>NUCLEOTIDE SEQUENCE</scope>
    <source>
        <strain evidence="1">CCMP1452</strain>
    </source>
</reference>
<evidence type="ECO:0000313" key="1">
    <source>
        <dbReference type="EMBL" id="CAD9676119.1"/>
    </source>
</evidence>
<organism evidence="1">
    <name type="scientific">Eucampia antarctica</name>
    <dbReference type="NCBI Taxonomy" id="49252"/>
    <lineage>
        <taxon>Eukaryota</taxon>
        <taxon>Sar</taxon>
        <taxon>Stramenopiles</taxon>
        <taxon>Ochrophyta</taxon>
        <taxon>Bacillariophyta</taxon>
        <taxon>Mediophyceae</taxon>
        <taxon>Biddulphiophycidae</taxon>
        <taxon>Hemiaulales</taxon>
        <taxon>Hemiaulaceae</taxon>
        <taxon>Eucampia</taxon>
    </lineage>
</organism>
<protein>
    <submittedName>
        <fullName evidence="1">Uncharacterized protein</fullName>
    </submittedName>
</protein>
<accession>A0A7S2RNB5</accession>
<proteinExistence type="predicted"/>
<gene>
    <name evidence="1" type="ORF">EANT1437_LOCUS8338</name>
</gene>
<name>A0A7S2RNB5_9STRA</name>
<sequence length="171" mass="19972">MPRYAIQFVNRPYSSHQYFKGAFRHEIEIPNDIFPTAWLDLANDDPQDTITTTTEIHSHPKHNDFNNEIQLNDMENVDAMCWIPEEILLNNNADMKEGPYGDEKIWHETDSERQQMSCTILYKQLEFPELVYSMMPSQSVYTVKVNDSGKSVLIGKIPHFAIDFTEKELKD</sequence>